<protein>
    <submittedName>
        <fullName evidence="10">Response regulator transcription factor</fullName>
    </submittedName>
</protein>
<organism evidence="10 11">
    <name type="scientific">Evansella tamaricis</name>
    <dbReference type="NCBI Taxonomy" id="2069301"/>
    <lineage>
        <taxon>Bacteria</taxon>
        <taxon>Bacillati</taxon>
        <taxon>Bacillota</taxon>
        <taxon>Bacilli</taxon>
        <taxon>Bacillales</taxon>
        <taxon>Bacillaceae</taxon>
        <taxon>Evansella</taxon>
    </lineage>
</organism>
<evidence type="ECO:0000256" key="5">
    <source>
        <dbReference type="ARBA" id="ARBA00023163"/>
    </source>
</evidence>
<evidence type="ECO:0000256" key="1">
    <source>
        <dbReference type="ARBA" id="ARBA00022553"/>
    </source>
</evidence>
<evidence type="ECO:0000256" key="7">
    <source>
        <dbReference type="PROSITE-ProRule" id="PRU01091"/>
    </source>
</evidence>
<evidence type="ECO:0000259" key="9">
    <source>
        <dbReference type="PROSITE" id="PS51755"/>
    </source>
</evidence>
<dbReference type="PROSITE" id="PS50110">
    <property type="entry name" value="RESPONSE_REGULATORY"/>
    <property type="match status" value="1"/>
</dbReference>
<dbReference type="PANTHER" id="PTHR48111">
    <property type="entry name" value="REGULATOR OF RPOS"/>
    <property type="match status" value="1"/>
</dbReference>
<dbReference type="Pfam" id="PF00486">
    <property type="entry name" value="Trans_reg_C"/>
    <property type="match status" value="1"/>
</dbReference>
<feature type="domain" description="Response regulatory" evidence="8">
    <location>
        <begin position="8"/>
        <end position="121"/>
    </location>
</feature>
<evidence type="ECO:0000256" key="6">
    <source>
        <dbReference type="PROSITE-ProRule" id="PRU00169"/>
    </source>
</evidence>
<feature type="DNA-binding region" description="OmpR/PhoB-type" evidence="7">
    <location>
        <begin position="133"/>
        <end position="230"/>
    </location>
</feature>
<accession>A0ABS6JJR4</accession>
<evidence type="ECO:0000256" key="3">
    <source>
        <dbReference type="ARBA" id="ARBA00023015"/>
    </source>
</evidence>
<dbReference type="SMART" id="SM00862">
    <property type="entry name" value="Trans_reg_C"/>
    <property type="match status" value="1"/>
</dbReference>
<dbReference type="PROSITE" id="PS51755">
    <property type="entry name" value="OMPR_PHOB"/>
    <property type="match status" value="1"/>
</dbReference>
<keyword evidence="2" id="KW-0902">Two-component regulatory system</keyword>
<dbReference type="RefSeq" id="WP_217068149.1">
    <property type="nucleotide sequence ID" value="NZ_JAHQCS010000154.1"/>
</dbReference>
<sequence>MVSKSALNILIVDMETAMIMLFQQIFSTQRNEMLLVTSGEEALLLVKEKEFDFIFIDIQLPDRDGFEICIEIRKNTKAFIIILTGVTGEEYKVKGLEAGADDYLVKPFGIHELKARIDALYRRLYHYDEGSPENIIRHGDLELDSSQNLVRVGNEKVNLTNKEYELLKLLMKNRGQVFSRQQLLEKLWGKDFAEVHTRTVDTHIKTLRVKLKNESQSIQAVWGIGYKFERKEN</sequence>
<feature type="domain" description="OmpR/PhoB-type" evidence="9">
    <location>
        <begin position="133"/>
        <end position="230"/>
    </location>
</feature>
<gene>
    <name evidence="10" type="ORF">KS419_19515</name>
</gene>
<name>A0ABS6JJR4_9BACI</name>
<dbReference type="Pfam" id="PF00072">
    <property type="entry name" value="Response_reg"/>
    <property type="match status" value="1"/>
</dbReference>
<comment type="caution">
    <text evidence="10">The sequence shown here is derived from an EMBL/GenBank/DDBJ whole genome shotgun (WGS) entry which is preliminary data.</text>
</comment>
<reference evidence="10 11" key="1">
    <citation type="submission" date="2021-06" db="EMBL/GenBank/DDBJ databases">
        <title>Bacillus sp. RD4P76, an endophyte from a halophyte.</title>
        <authorList>
            <person name="Sun J.-Q."/>
        </authorList>
    </citation>
    <scope>NUCLEOTIDE SEQUENCE [LARGE SCALE GENOMIC DNA]</scope>
    <source>
        <strain evidence="10 11">CGMCC 1.15917</strain>
    </source>
</reference>
<keyword evidence="4 7" id="KW-0238">DNA-binding</keyword>
<dbReference type="EMBL" id="JAHQCS010000154">
    <property type="protein sequence ID" value="MBU9713924.1"/>
    <property type="molecule type" value="Genomic_DNA"/>
</dbReference>
<evidence type="ECO:0000256" key="2">
    <source>
        <dbReference type="ARBA" id="ARBA00023012"/>
    </source>
</evidence>
<keyword evidence="1 6" id="KW-0597">Phosphoprotein</keyword>
<evidence type="ECO:0000259" key="8">
    <source>
        <dbReference type="PROSITE" id="PS50110"/>
    </source>
</evidence>
<proteinExistence type="predicted"/>
<dbReference type="InterPro" id="IPR039420">
    <property type="entry name" value="WalR-like"/>
</dbReference>
<evidence type="ECO:0000313" key="11">
    <source>
        <dbReference type="Proteomes" id="UP000784880"/>
    </source>
</evidence>
<keyword evidence="11" id="KW-1185">Reference proteome</keyword>
<feature type="modified residue" description="4-aspartylphosphate" evidence="6">
    <location>
        <position position="57"/>
    </location>
</feature>
<evidence type="ECO:0000313" key="10">
    <source>
        <dbReference type="EMBL" id="MBU9713924.1"/>
    </source>
</evidence>
<dbReference type="Proteomes" id="UP000784880">
    <property type="component" value="Unassembled WGS sequence"/>
</dbReference>
<dbReference type="InterPro" id="IPR001789">
    <property type="entry name" value="Sig_transdc_resp-reg_receiver"/>
</dbReference>
<keyword evidence="3" id="KW-0805">Transcription regulation</keyword>
<evidence type="ECO:0000256" key="4">
    <source>
        <dbReference type="ARBA" id="ARBA00023125"/>
    </source>
</evidence>
<keyword evidence="5" id="KW-0804">Transcription</keyword>
<dbReference type="PANTHER" id="PTHR48111:SF40">
    <property type="entry name" value="PHOSPHATE REGULON TRANSCRIPTIONAL REGULATORY PROTEIN PHOB"/>
    <property type="match status" value="1"/>
</dbReference>
<dbReference type="CDD" id="cd00383">
    <property type="entry name" value="trans_reg_C"/>
    <property type="match status" value="1"/>
</dbReference>
<dbReference type="SMART" id="SM00448">
    <property type="entry name" value="REC"/>
    <property type="match status" value="1"/>
</dbReference>
<dbReference type="InterPro" id="IPR001867">
    <property type="entry name" value="OmpR/PhoB-type_DNA-bd"/>
</dbReference>